<feature type="region of interest" description="Disordered" evidence="1">
    <location>
        <begin position="290"/>
        <end position="365"/>
    </location>
</feature>
<dbReference type="AlphaFoldDB" id="A0AAD6YWS2"/>
<protein>
    <submittedName>
        <fullName evidence="2">Uncharacterized protein</fullName>
    </submittedName>
</protein>
<comment type="caution">
    <text evidence="2">The sequence shown here is derived from an EMBL/GenBank/DDBJ whole genome shotgun (WGS) entry which is preliminary data.</text>
</comment>
<keyword evidence="3" id="KW-1185">Reference proteome</keyword>
<proteinExistence type="predicted"/>
<name>A0AAD6YWS2_9AGAR</name>
<organism evidence="2 3">
    <name type="scientific">Mycena albidolilacea</name>
    <dbReference type="NCBI Taxonomy" id="1033008"/>
    <lineage>
        <taxon>Eukaryota</taxon>
        <taxon>Fungi</taxon>
        <taxon>Dikarya</taxon>
        <taxon>Basidiomycota</taxon>
        <taxon>Agaricomycotina</taxon>
        <taxon>Agaricomycetes</taxon>
        <taxon>Agaricomycetidae</taxon>
        <taxon>Agaricales</taxon>
        <taxon>Marasmiineae</taxon>
        <taxon>Mycenaceae</taxon>
        <taxon>Mycena</taxon>
    </lineage>
</organism>
<accession>A0AAD6YWS2</accession>
<dbReference type="Proteomes" id="UP001218218">
    <property type="component" value="Unassembled WGS sequence"/>
</dbReference>
<evidence type="ECO:0000256" key="1">
    <source>
        <dbReference type="SAM" id="MobiDB-lite"/>
    </source>
</evidence>
<evidence type="ECO:0000313" key="3">
    <source>
        <dbReference type="Proteomes" id="UP001218218"/>
    </source>
</evidence>
<gene>
    <name evidence="2" type="ORF">DFH08DRAFT_828361</name>
</gene>
<dbReference type="EMBL" id="JARIHO010000162">
    <property type="protein sequence ID" value="KAJ7300546.1"/>
    <property type="molecule type" value="Genomic_DNA"/>
</dbReference>
<feature type="compositionally biased region" description="Pro residues" evidence="1">
    <location>
        <begin position="297"/>
        <end position="312"/>
    </location>
</feature>
<sequence>MVPRYSPFASPHYAGFSAHVRHISSMGTAVTNDDLRSTHLPYAIHRQCARKTQHVSKRGPPPFIGSAFVSFAILTRVSPGTRPYDFLVDSEIAVLREFWKRISFSIFFRSGTSGFVPRIRYLSFRSHPRPRQNHDTVSTLFKSDTSRKTRTQINKSDTFRRKRHSLQEIRHNSRKPDTPLGYRGLAVNAVTIDLLSSFLPPHSRRRDATQWRTRSAFDAPPRNGSSVSDRIFTFIRAKVATGRPNQSKQMTADEMELDGVEMISLEVPAEPDIQPDALEQGCEHNNGLKSLLIPASAPSPVPPPHSKPPKPPLSTRRSSRKRAAFKTHENVPVQKTKKTEAAVAPEPSDSEKKRTKRKPKAWSVRHTDDQIYTSFEFLAQFREEYRALYEDTEPA</sequence>
<evidence type="ECO:0000313" key="2">
    <source>
        <dbReference type="EMBL" id="KAJ7300546.1"/>
    </source>
</evidence>
<reference evidence="2" key="1">
    <citation type="submission" date="2023-03" db="EMBL/GenBank/DDBJ databases">
        <title>Massive genome expansion in bonnet fungi (Mycena s.s.) driven by repeated elements and novel gene families across ecological guilds.</title>
        <authorList>
            <consortium name="Lawrence Berkeley National Laboratory"/>
            <person name="Harder C.B."/>
            <person name="Miyauchi S."/>
            <person name="Viragh M."/>
            <person name="Kuo A."/>
            <person name="Thoen E."/>
            <person name="Andreopoulos B."/>
            <person name="Lu D."/>
            <person name="Skrede I."/>
            <person name="Drula E."/>
            <person name="Henrissat B."/>
            <person name="Morin E."/>
            <person name="Kohler A."/>
            <person name="Barry K."/>
            <person name="LaButti K."/>
            <person name="Morin E."/>
            <person name="Salamov A."/>
            <person name="Lipzen A."/>
            <person name="Mereny Z."/>
            <person name="Hegedus B."/>
            <person name="Baldrian P."/>
            <person name="Stursova M."/>
            <person name="Weitz H."/>
            <person name="Taylor A."/>
            <person name="Grigoriev I.V."/>
            <person name="Nagy L.G."/>
            <person name="Martin F."/>
            <person name="Kauserud H."/>
        </authorList>
    </citation>
    <scope>NUCLEOTIDE SEQUENCE</scope>
    <source>
        <strain evidence="2">CBHHK002</strain>
    </source>
</reference>